<organism evidence="3 4">
    <name type="scientific">Polyplax serrata</name>
    <name type="common">Common mouse louse</name>
    <dbReference type="NCBI Taxonomy" id="468196"/>
    <lineage>
        <taxon>Eukaryota</taxon>
        <taxon>Metazoa</taxon>
        <taxon>Ecdysozoa</taxon>
        <taxon>Arthropoda</taxon>
        <taxon>Hexapoda</taxon>
        <taxon>Insecta</taxon>
        <taxon>Pterygota</taxon>
        <taxon>Neoptera</taxon>
        <taxon>Paraneoptera</taxon>
        <taxon>Psocodea</taxon>
        <taxon>Troctomorpha</taxon>
        <taxon>Phthiraptera</taxon>
        <taxon>Anoplura</taxon>
        <taxon>Polyplacidae</taxon>
        <taxon>Polyplax</taxon>
    </lineage>
</organism>
<feature type="region of interest" description="Disordered" evidence="1">
    <location>
        <begin position="21"/>
        <end position="44"/>
    </location>
</feature>
<dbReference type="Proteomes" id="UP001359485">
    <property type="component" value="Unassembled WGS sequence"/>
</dbReference>
<protein>
    <submittedName>
        <fullName evidence="3">Uncharacterized protein</fullName>
    </submittedName>
</protein>
<proteinExistence type="predicted"/>
<feature type="signal peptide" evidence="2">
    <location>
        <begin position="1"/>
        <end position="15"/>
    </location>
</feature>
<evidence type="ECO:0000256" key="2">
    <source>
        <dbReference type="SAM" id="SignalP"/>
    </source>
</evidence>
<sequence length="261" mass="26911">MKFMVVLCLFALAVAEEDIQDQTQQNENIPSPKPTLTPQPTQGFTGQAFPTTPLNFGGKDGIGNVPFTGFVGTNFPQFPQQAVSPDFFANTQGVVNGGLPAFAQVPKTAYQGTTGLPANLQSGFHVPVVNGLGNHFTGLTGGAYPSFQNGAQGVPVGSFGPTNTGNVGFTGLSGSPYRVLPQQGITGFAPQGLTQNVLPTNAGLPTFSNVFPGNFPNGVFTGNQGVLKAPLTGTGHTPLNVPTLTAGDVQTDTTGSVFRRA</sequence>
<dbReference type="EMBL" id="JAWJWF010000001">
    <property type="protein sequence ID" value="KAK6642063.1"/>
    <property type="molecule type" value="Genomic_DNA"/>
</dbReference>
<keyword evidence="4" id="KW-1185">Reference proteome</keyword>
<evidence type="ECO:0000313" key="3">
    <source>
        <dbReference type="EMBL" id="KAK6642063.1"/>
    </source>
</evidence>
<gene>
    <name evidence="3" type="ORF">RUM44_013786</name>
</gene>
<name>A0ABR1BF50_POLSC</name>
<evidence type="ECO:0000256" key="1">
    <source>
        <dbReference type="SAM" id="MobiDB-lite"/>
    </source>
</evidence>
<feature type="chain" id="PRO_5046104996" evidence="2">
    <location>
        <begin position="16"/>
        <end position="261"/>
    </location>
</feature>
<reference evidence="3 4" key="1">
    <citation type="submission" date="2023-09" db="EMBL/GenBank/DDBJ databases">
        <title>Genomes of two closely related lineages of the louse Polyplax serrata with different host specificities.</title>
        <authorList>
            <person name="Martinu J."/>
            <person name="Tarabai H."/>
            <person name="Stefka J."/>
            <person name="Hypsa V."/>
        </authorList>
    </citation>
    <scope>NUCLEOTIDE SEQUENCE [LARGE SCALE GENOMIC DNA]</scope>
    <source>
        <strain evidence="3">98ZLc_SE</strain>
    </source>
</reference>
<comment type="caution">
    <text evidence="3">The sequence shown here is derived from an EMBL/GenBank/DDBJ whole genome shotgun (WGS) entry which is preliminary data.</text>
</comment>
<evidence type="ECO:0000313" key="4">
    <source>
        <dbReference type="Proteomes" id="UP001359485"/>
    </source>
</evidence>
<accession>A0ABR1BF50</accession>
<keyword evidence="2" id="KW-0732">Signal</keyword>
<feature type="region of interest" description="Disordered" evidence="1">
    <location>
        <begin position="242"/>
        <end position="261"/>
    </location>
</feature>
<feature type="compositionally biased region" description="Polar residues" evidence="1">
    <location>
        <begin position="21"/>
        <end position="30"/>
    </location>
</feature>